<organism evidence="1 2">
    <name type="scientific">Candidatus Anaerotruncus excrementipullorum</name>
    <dbReference type="NCBI Taxonomy" id="2838465"/>
    <lineage>
        <taxon>Bacteria</taxon>
        <taxon>Bacillati</taxon>
        <taxon>Bacillota</taxon>
        <taxon>Clostridia</taxon>
        <taxon>Eubacteriales</taxon>
        <taxon>Oscillospiraceae</taxon>
        <taxon>Anaerotruncus</taxon>
    </lineage>
</organism>
<accession>A0A9D1WQS9</accession>
<evidence type="ECO:0000313" key="1">
    <source>
        <dbReference type="EMBL" id="HIX65361.1"/>
    </source>
</evidence>
<proteinExistence type="predicted"/>
<evidence type="ECO:0000313" key="2">
    <source>
        <dbReference type="Proteomes" id="UP000886800"/>
    </source>
</evidence>
<dbReference type="Proteomes" id="UP000886800">
    <property type="component" value="Unassembled WGS sequence"/>
</dbReference>
<gene>
    <name evidence="1" type="ORF">H9736_03845</name>
</gene>
<dbReference type="AlphaFoldDB" id="A0A9D1WQS9"/>
<protein>
    <submittedName>
        <fullName evidence="1">ATPase</fullName>
    </submittedName>
</protein>
<comment type="caution">
    <text evidence="1">The sequence shown here is derived from an EMBL/GenBank/DDBJ whole genome shotgun (WGS) entry which is preliminary data.</text>
</comment>
<reference evidence="1" key="1">
    <citation type="journal article" date="2021" name="PeerJ">
        <title>Extensive microbial diversity within the chicken gut microbiome revealed by metagenomics and culture.</title>
        <authorList>
            <person name="Gilroy R."/>
            <person name="Ravi A."/>
            <person name="Getino M."/>
            <person name="Pursley I."/>
            <person name="Horton D.L."/>
            <person name="Alikhan N.F."/>
            <person name="Baker D."/>
            <person name="Gharbi K."/>
            <person name="Hall N."/>
            <person name="Watson M."/>
            <person name="Adriaenssens E.M."/>
            <person name="Foster-Nyarko E."/>
            <person name="Jarju S."/>
            <person name="Secka A."/>
            <person name="Antonio M."/>
            <person name="Oren A."/>
            <person name="Chaudhuri R.R."/>
            <person name="La Ragione R."/>
            <person name="Hildebrand F."/>
            <person name="Pallen M.J."/>
        </authorList>
    </citation>
    <scope>NUCLEOTIDE SEQUENCE</scope>
    <source>
        <strain evidence="1">CHK188-5543</strain>
    </source>
</reference>
<reference evidence="1" key="2">
    <citation type="submission" date="2021-04" db="EMBL/GenBank/DDBJ databases">
        <authorList>
            <person name="Gilroy R."/>
        </authorList>
    </citation>
    <scope>NUCLEOTIDE SEQUENCE</scope>
    <source>
        <strain evidence="1">CHK188-5543</strain>
    </source>
</reference>
<dbReference type="EMBL" id="DXES01000080">
    <property type="protein sequence ID" value="HIX65361.1"/>
    <property type="molecule type" value="Genomic_DNA"/>
</dbReference>
<sequence length="161" mass="17905">MNIDEILDNIEELLDRSWSLPLSGGRCVVDADKVRDLVDDIRLNLPSEIKQARGIVADRSEIIDNAKREAEQIVRKAEDRARALVSEEEVVKAAQAKATEVLSQAQMKSREIRQAAQEFSDNCLLKTEEALMKSLTEVKATRQAFRNATAKAAPAHPPKQG</sequence>
<name>A0A9D1WQS9_9FIRM</name>